<organism evidence="2 3">
    <name type="scientific">Onchocerca flexuosa</name>
    <dbReference type="NCBI Taxonomy" id="387005"/>
    <lineage>
        <taxon>Eukaryota</taxon>
        <taxon>Metazoa</taxon>
        <taxon>Ecdysozoa</taxon>
        <taxon>Nematoda</taxon>
        <taxon>Chromadorea</taxon>
        <taxon>Rhabditida</taxon>
        <taxon>Spirurina</taxon>
        <taxon>Spiruromorpha</taxon>
        <taxon>Filarioidea</taxon>
        <taxon>Onchocercidae</taxon>
        <taxon>Onchocerca</taxon>
    </lineage>
</organism>
<name>A0A238BJM5_9BILA</name>
<dbReference type="OrthoDB" id="5824112at2759"/>
<protein>
    <submittedName>
        <fullName evidence="2">Uncharacterized protein</fullName>
    </submittedName>
</protein>
<feature type="compositionally biased region" description="Low complexity" evidence="1">
    <location>
        <begin position="391"/>
        <end position="400"/>
    </location>
</feature>
<evidence type="ECO:0000256" key="1">
    <source>
        <dbReference type="SAM" id="MobiDB-lite"/>
    </source>
</evidence>
<evidence type="ECO:0000313" key="3">
    <source>
        <dbReference type="Proteomes" id="UP000242913"/>
    </source>
</evidence>
<dbReference type="AlphaFoldDB" id="A0A238BJM5"/>
<keyword evidence="3" id="KW-1185">Reference proteome</keyword>
<reference evidence="2 3" key="1">
    <citation type="submission" date="2015-12" db="EMBL/GenBank/DDBJ databases">
        <title>Draft genome of the nematode, Onchocerca flexuosa.</title>
        <authorList>
            <person name="Mitreva M."/>
        </authorList>
    </citation>
    <scope>NUCLEOTIDE SEQUENCE [LARGE SCALE GENOMIC DNA]</scope>
    <source>
        <strain evidence="2">Red Deer</strain>
    </source>
</reference>
<feature type="non-terminal residue" evidence="2">
    <location>
        <position position="406"/>
    </location>
</feature>
<accession>A0A238BJM5</accession>
<dbReference type="Proteomes" id="UP000242913">
    <property type="component" value="Unassembled WGS sequence"/>
</dbReference>
<sequence length="406" mass="44801">MLLEKLKLEDGLKTIAPSLAELTHHLLQERNSALQTPIPRPASQEITQFRVPGKVVKRCSSQRSYSSQLQIASCHSGSSQELRIYDQPSLALPPPEIRTDFMLQDLPYRSRAAPLSPSQHSISSQETVPFRLPPHHPMANAHLTLQQHPVVSQQSYDAQNYESHSEPYTISDNRGISVMTPAESCVIQEEVPFQNPKIAVSAHSHVSTSSQDFRMPRIPSQQVLTSEERAASWTSRHSSASSGSRSSRSNKSSLHSSVHSESRGSVASASSKQFTVPGHSSYQVPAYNKSSAVRLNNHKDQQQYAATAIATKSQHTSCIIEEDSVAASRFRDEGSPFRAATPCSNYSEYSASSRNVVVQDSFIGDAVNPQLHFQQTELAGEFVAPQNPSLQQQEQQQQSQDSGFIR</sequence>
<gene>
    <name evidence="2" type="ORF">X798_07376</name>
</gene>
<dbReference type="EMBL" id="KZ270591">
    <property type="protein sequence ID" value="OZC05649.1"/>
    <property type="molecule type" value="Genomic_DNA"/>
</dbReference>
<feature type="compositionally biased region" description="Low complexity" evidence="1">
    <location>
        <begin position="231"/>
        <end position="271"/>
    </location>
</feature>
<evidence type="ECO:0000313" key="2">
    <source>
        <dbReference type="EMBL" id="OZC05649.1"/>
    </source>
</evidence>
<proteinExistence type="predicted"/>
<feature type="region of interest" description="Disordered" evidence="1">
    <location>
        <begin position="382"/>
        <end position="406"/>
    </location>
</feature>
<feature type="region of interest" description="Disordered" evidence="1">
    <location>
        <begin position="206"/>
        <end position="272"/>
    </location>
</feature>